<accession>W2TJE6</accession>
<evidence type="ECO:0000313" key="12">
    <source>
        <dbReference type="Proteomes" id="UP000053676"/>
    </source>
</evidence>
<evidence type="ECO:0000256" key="5">
    <source>
        <dbReference type="ARBA" id="ARBA00023015"/>
    </source>
</evidence>
<dbReference type="SMART" id="SM00399">
    <property type="entry name" value="ZnF_C4"/>
    <property type="match status" value="1"/>
</dbReference>
<gene>
    <name evidence="11" type="ORF">NECAME_08630</name>
</gene>
<dbReference type="PRINTS" id="PR00047">
    <property type="entry name" value="STROIDFINGER"/>
</dbReference>
<dbReference type="Proteomes" id="UP000053676">
    <property type="component" value="Unassembled WGS sequence"/>
</dbReference>
<dbReference type="OrthoDB" id="5771769at2759"/>
<keyword evidence="5" id="KW-0805">Transcription regulation</keyword>
<dbReference type="SUPFAM" id="SSF57716">
    <property type="entry name" value="Glucocorticoid receptor-like (DNA-binding domain)"/>
    <property type="match status" value="1"/>
</dbReference>
<proteinExistence type="predicted"/>
<dbReference type="Gene3D" id="3.30.50.10">
    <property type="entry name" value="Erythroid Transcription Factor GATA-1, subunit A"/>
    <property type="match status" value="1"/>
</dbReference>
<evidence type="ECO:0000256" key="8">
    <source>
        <dbReference type="ARBA" id="ARBA00023170"/>
    </source>
</evidence>
<dbReference type="GO" id="GO:0005634">
    <property type="term" value="C:nucleus"/>
    <property type="evidence" value="ECO:0007669"/>
    <property type="project" value="UniProtKB-SubCell"/>
</dbReference>
<dbReference type="EMBL" id="KI658789">
    <property type="protein sequence ID" value="ETN81271.1"/>
    <property type="molecule type" value="Genomic_DNA"/>
</dbReference>
<evidence type="ECO:0000256" key="4">
    <source>
        <dbReference type="ARBA" id="ARBA00022833"/>
    </source>
</evidence>
<organism evidence="11 12">
    <name type="scientific">Necator americanus</name>
    <name type="common">Human hookworm</name>
    <dbReference type="NCBI Taxonomy" id="51031"/>
    <lineage>
        <taxon>Eukaryota</taxon>
        <taxon>Metazoa</taxon>
        <taxon>Ecdysozoa</taxon>
        <taxon>Nematoda</taxon>
        <taxon>Chromadorea</taxon>
        <taxon>Rhabditida</taxon>
        <taxon>Rhabditina</taxon>
        <taxon>Rhabditomorpha</taxon>
        <taxon>Strongyloidea</taxon>
        <taxon>Ancylostomatidae</taxon>
        <taxon>Bunostominae</taxon>
        <taxon>Necator</taxon>
    </lineage>
</organism>
<keyword evidence="4" id="KW-0862">Zinc</keyword>
<keyword evidence="6" id="KW-0238">DNA-binding</keyword>
<dbReference type="InterPro" id="IPR013088">
    <property type="entry name" value="Znf_NHR/GATA"/>
</dbReference>
<evidence type="ECO:0000256" key="6">
    <source>
        <dbReference type="ARBA" id="ARBA00023125"/>
    </source>
</evidence>
<dbReference type="PROSITE" id="PS00031">
    <property type="entry name" value="NUCLEAR_REC_DBD_1"/>
    <property type="match status" value="1"/>
</dbReference>
<sequence>MVADGMDAGQQAAEHESIRLSRSTTIRCLQFEFGEQPCGHTIPASWPAAAAIAIAVGDSFQCTALAQIRMLPQTFDFPTASTASSSVDEEAEKVCAVCGDRAVCFHYGARTCEGCKGFFKRTVQKASKYACAGNRNCPIEKRYRSRCQACRFQKCLNVGMVKEIVRHGSLSGRRGRLSSKTKCHRGDEQPSPPLPLLALIVRAHDAYKSAPSPVRYLKL</sequence>
<evidence type="ECO:0000259" key="10">
    <source>
        <dbReference type="PROSITE" id="PS51030"/>
    </source>
</evidence>
<keyword evidence="9" id="KW-0539">Nucleus</keyword>
<keyword evidence="2" id="KW-0479">Metal-binding</keyword>
<dbReference type="GO" id="GO:0005667">
    <property type="term" value="C:transcription regulator complex"/>
    <property type="evidence" value="ECO:0007669"/>
    <property type="project" value="TreeGrafter"/>
</dbReference>
<feature type="domain" description="Nuclear receptor" evidence="10">
    <location>
        <begin position="92"/>
        <end position="167"/>
    </location>
</feature>
<dbReference type="GO" id="GO:0071376">
    <property type="term" value="P:cellular response to corticotropin-releasing hormone stimulus"/>
    <property type="evidence" value="ECO:0007669"/>
    <property type="project" value="TreeGrafter"/>
</dbReference>
<dbReference type="CDD" id="cd06969">
    <property type="entry name" value="NR_DBD_NGFI-B"/>
    <property type="match status" value="1"/>
</dbReference>
<dbReference type="STRING" id="51031.W2TJE6"/>
<keyword evidence="12" id="KW-1185">Reference proteome</keyword>
<evidence type="ECO:0000256" key="9">
    <source>
        <dbReference type="ARBA" id="ARBA00023242"/>
    </source>
</evidence>
<comment type="subcellular location">
    <subcellularLocation>
        <location evidence="1">Nucleus</location>
    </subcellularLocation>
</comment>
<name>W2TJE6_NECAM</name>
<dbReference type="GO" id="GO:0000978">
    <property type="term" value="F:RNA polymerase II cis-regulatory region sequence-specific DNA binding"/>
    <property type="evidence" value="ECO:0007669"/>
    <property type="project" value="TreeGrafter"/>
</dbReference>
<reference evidence="12" key="1">
    <citation type="journal article" date="2014" name="Nat. Genet.">
        <title>Genome of the human hookworm Necator americanus.</title>
        <authorList>
            <person name="Tang Y.T."/>
            <person name="Gao X."/>
            <person name="Rosa B.A."/>
            <person name="Abubucker S."/>
            <person name="Hallsworth-Pepin K."/>
            <person name="Martin J."/>
            <person name="Tyagi R."/>
            <person name="Heizer E."/>
            <person name="Zhang X."/>
            <person name="Bhonagiri-Palsikar V."/>
            <person name="Minx P."/>
            <person name="Warren W.C."/>
            <person name="Wang Q."/>
            <person name="Zhan B."/>
            <person name="Hotez P.J."/>
            <person name="Sternberg P.W."/>
            <person name="Dougall A."/>
            <person name="Gaze S.T."/>
            <person name="Mulvenna J."/>
            <person name="Sotillo J."/>
            <person name="Ranganathan S."/>
            <person name="Rabelo E.M."/>
            <person name="Wilson R.K."/>
            <person name="Felgner P.L."/>
            <person name="Bethony J."/>
            <person name="Hawdon J.M."/>
            <person name="Gasser R.B."/>
            <person name="Loukas A."/>
            <person name="Mitreva M."/>
        </authorList>
    </citation>
    <scope>NUCLEOTIDE SEQUENCE [LARGE SCALE GENOMIC DNA]</scope>
</reference>
<dbReference type="AlphaFoldDB" id="W2TJE6"/>
<evidence type="ECO:0000256" key="2">
    <source>
        <dbReference type="ARBA" id="ARBA00022723"/>
    </source>
</evidence>
<dbReference type="FunFam" id="3.30.50.10:FF:000006">
    <property type="entry name" value="Nuclear receptor subfamily 5 group A member"/>
    <property type="match status" value="1"/>
</dbReference>
<evidence type="ECO:0000313" key="11">
    <source>
        <dbReference type="EMBL" id="ETN81271.1"/>
    </source>
</evidence>
<evidence type="ECO:0000256" key="3">
    <source>
        <dbReference type="ARBA" id="ARBA00022771"/>
    </source>
</evidence>
<keyword evidence="8" id="KW-0675">Receptor</keyword>
<evidence type="ECO:0000256" key="1">
    <source>
        <dbReference type="ARBA" id="ARBA00004123"/>
    </source>
</evidence>
<dbReference type="PANTHER" id="PTHR24085">
    <property type="entry name" value="NUCLEAR HORMONE RECEPTOR"/>
    <property type="match status" value="1"/>
</dbReference>
<dbReference type="GO" id="GO:0008270">
    <property type="term" value="F:zinc ion binding"/>
    <property type="evidence" value="ECO:0007669"/>
    <property type="project" value="UniProtKB-KW"/>
</dbReference>
<keyword evidence="7" id="KW-0804">Transcription</keyword>
<dbReference type="GO" id="GO:0035259">
    <property type="term" value="F:nuclear glucocorticoid receptor binding"/>
    <property type="evidence" value="ECO:0007669"/>
    <property type="project" value="TreeGrafter"/>
</dbReference>
<dbReference type="PROSITE" id="PS51030">
    <property type="entry name" value="NUCLEAR_REC_DBD_2"/>
    <property type="match status" value="1"/>
</dbReference>
<dbReference type="Pfam" id="PF00105">
    <property type="entry name" value="zf-C4"/>
    <property type="match status" value="1"/>
</dbReference>
<dbReference type="KEGG" id="nai:NECAME_08630"/>
<dbReference type="InterPro" id="IPR001628">
    <property type="entry name" value="Znf_hrmn_rcpt"/>
</dbReference>
<protein>
    <submittedName>
        <fullName evidence="11">Zinc finger, C4 type</fullName>
    </submittedName>
</protein>
<keyword evidence="3" id="KW-0863">Zinc-finger</keyword>
<dbReference type="PANTHER" id="PTHR24085:SF4">
    <property type="entry name" value="NUCLEAR HORMONE RECEPTOR HR38-RELATED"/>
    <property type="match status" value="1"/>
</dbReference>
<evidence type="ECO:0000256" key="7">
    <source>
        <dbReference type="ARBA" id="ARBA00023163"/>
    </source>
</evidence>
<dbReference type="GO" id="GO:0000981">
    <property type="term" value="F:DNA-binding transcription factor activity, RNA polymerase II-specific"/>
    <property type="evidence" value="ECO:0007669"/>
    <property type="project" value="TreeGrafter"/>
</dbReference>